<proteinExistence type="inferred from homology"/>
<dbReference type="Proteomes" id="UP000015104">
    <property type="component" value="Unassembled WGS sequence"/>
</dbReference>
<evidence type="ECO:0000256" key="3">
    <source>
        <dbReference type="ARBA" id="ARBA00014158"/>
    </source>
</evidence>
<dbReference type="EMBL" id="CAEY01000391">
    <property type="status" value="NOT_ANNOTATED_CDS"/>
    <property type="molecule type" value="Genomic_DNA"/>
</dbReference>
<dbReference type="STRING" id="32264.T1KRH1"/>
<evidence type="ECO:0000256" key="4">
    <source>
        <dbReference type="ARBA" id="ARBA00022664"/>
    </source>
</evidence>
<dbReference type="EMBL" id="CAEY01000393">
    <property type="status" value="NOT_ANNOTATED_CDS"/>
    <property type="molecule type" value="Genomic_DNA"/>
</dbReference>
<name>T1KRH1_TETUR</name>
<evidence type="ECO:0000256" key="8">
    <source>
        <dbReference type="SAM" id="Coils"/>
    </source>
</evidence>
<dbReference type="PANTHER" id="PTHR13296:SF0">
    <property type="entry name" value="PRE-MRNA-SPLICING FACTOR SPF27"/>
    <property type="match status" value="1"/>
</dbReference>
<dbReference type="AlphaFoldDB" id="T1KRH1"/>
<dbReference type="EnsemblMetazoa" id="tetur18g03520.1">
    <property type="protein sequence ID" value="tetur18g03520.1"/>
    <property type="gene ID" value="tetur18g03520"/>
</dbReference>
<dbReference type="GO" id="GO:0000974">
    <property type="term" value="C:Prp19 complex"/>
    <property type="evidence" value="ECO:0007669"/>
    <property type="project" value="TreeGrafter"/>
</dbReference>
<evidence type="ECO:0000313" key="9">
    <source>
        <dbReference type="EnsemblMetazoa" id="tetur18g03520.1"/>
    </source>
</evidence>
<reference evidence="9" key="2">
    <citation type="submission" date="2015-06" db="UniProtKB">
        <authorList>
            <consortium name="EnsemblMetazoa"/>
        </authorList>
    </citation>
    <scope>IDENTIFICATION</scope>
</reference>
<dbReference type="GO" id="GO:0071013">
    <property type="term" value="C:catalytic step 2 spliceosome"/>
    <property type="evidence" value="ECO:0007669"/>
    <property type="project" value="TreeGrafter"/>
</dbReference>
<keyword evidence="7" id="KW-0539">Nucleus</keyword>
<keyword evidence="6" id="KW-0508">mRNA splicing</keyword>
<evidence type="ECO:0000256" key="7">
    <source>
        <dbReference type="ARBA" id="ARBA00023242"/>
    </source>
</evidence>
<dbReference type="GO" id="GO:0006397">
    <property type="term" value="P:mRNA processing"/>
    <property type="evidence" value="ECO:0007669"/>
    <property type="project" value="UniProtKB-KW"/>
</dbReference>
<accession>T1KRH1</accession>
<feature type="coiled-coil region" evidence="8">
    <location>
        <begin position="117"/>
        <end position="144"/>
    </location>
</feature>
<dbReference type="GO" id="GO:0008380">
    <property type="term" value="P:RNA splicing"/>
    <property type="evidence" value="ECO:0007669"/>
    <property type="project" value="UniProtKB-KW"/>
</dbReference>
<dbReference type="GO" id="GO:0071011">
    <property type="term" value="C:precatalytic spliceosome"/>
    <property type="evidence" value="ECO:0007669"/>
    <property type="project" value="TreeGrafter"/>
</dbReference>
<evidence type="ECO:0000256" key="2">
    <source>
        <dbReference type="ARBA" id="ARBA00010788"/>
    </source>
</evidence>
<keyword evidence="10" id="KW-1185">Reference proteome</keyword>
<comment type="similarity">
    <text evidence="2">Belongs to the SPF27 family.</text>
</comment>
<evidence type="ECO:0000313" key="10">
    <source>
        <dbReference type="Proteomes" id="UP000015104"/>
    </source>
</evidence>
<dbReference type="EMBL" id="CAEY01000394">
    <property type="status" value="NOT_ANNOTATED_CDS"/>
    <property type="molecule type" value="Genomic_DNA"/>
</dbReference>
<keyword evidence="5" id="KW-0747">Spliceosome</keyword>
<protein>
    <recommendedName>
        <fullName evidence="3">Pre-mRNA-splicing factor SPF27</fullName>
    </recommendedName>
</protein>
<sequence length="206" mass="24285">MMNLGLNEKVFAMIEEETKRYRPSKNYLEHLPPLELHEFETEMLKNEMERMERGQPIKMFSMERYELPAPSAARRSEPTEWLKAYENSQSQLFHQDVRLFNLDLLSKYGAEAWKEYNSKLTSTIGSLQKQHHELKKEMQEVNWQRKNSQTTAGEKVKILEEKWVTLVSKNFEIERACVELENELQALTEAKEKANAKKTSSNDDPD</sequence>
<feature type="coiled-coil region" evidence="8">
    <location>
        <begin position="170"/>
        <end position="204"/>
    </location>
</feature>
<evidence type="ECO:0000256" key="1">
    <source>
        <dbReference type="ARBA" id="ARBA00004123"/>
    </source>
</evidence>
<dbReference type="Pfam" id="PF05700">
    <property type="entry name" value="BCAS2"/>
    <property type="match status" value="1"/>
</dbReference>
<organism evidence="9 10">
    <name type="scientific">Tetranychus urticae</name>
    <name type="common">Two-spotted spider mite</name>
    <dbReference type="NCBI Taxonomy" id="32264"/>
    <lineage>
        <taxon>Eukaryota</taxon>
        <taxon>Metazoa</taxon>
        <taxon>Ecdysozoa</taxon>
        <taxon>Arthropoda</taxon>
        <taxon>Chelicerata</taxon>
        <taxon>Arachnida</taxon>
        <taxon>Acari</taxon>
        <taxon>Acariformes</taxon>
        <taxon>Trombidiformes</taxon>
        <taxon>Prostigmata</taxon>
        <taxon>Eleutherengona</taxon>
        <taxon>Raphignathae</taxon>
        <taxon>Tetranychoidea</taxon>
        <taxon>Tetranychidae</taxon>
        <taxon>Tetranychus</taxon>
    </lineage>
</organism>
<dbReference type="EMBL" id="CAEY01000392">
    <property type="status" value="NOT_ANNOTATED_CDS"/>
    <property type="molecule type" value="Genomic_DNA"/>
</dbReference>
<dbReference type="HOGENOM" id="CLU_082523_2_1_1"/>
<dbReference type="InterPro" id="IPR008409">
    <property type="entry name" value="SPF27"/>
</dbReference>
<reference evidence="10" key="1">
    <citation type="submission" date="2011-08" db="EMBL/GenBank/DDBJ databases">
        <authorList>
            <person name="Rombauts S."/>
        </authorList>
    </citation>
    <scope>NUCLEOTIDE SEQUENCE</scope>
    <source>
        <strain evidence="10">London</strain>
    </source>
</reference>
<comment type="subcellular location">
    <subcellularLocation>
        <location evidence="1">Nucleus</location>
    </subcellularLocation>
</comment>
<dbReference type="eggNOG" id="KOG3096">
    <property type="taxonomic scope" value="Eukaryota"/>
</dbReference>
<evidence type="ECO:0000256" key="6">
    <source>
        <dbReference type="ARBA" id="ARBA00023187"/>
    </source>
</evidence>
<keyword evidence="4" id="KW-0507">mRNA processing</keyword>
<keyword evidence="8" id="KW-0175">Coiled coil</keyword>
<evidence type="ECO:0000256" key="5">
    <source>
        <dbReference type="ARBA" id="ARBA00022728"/>
    </source>
</evidence>
<dbReference type="PANTHER" id="PTHR13296">
    <property type="entry name" value="BCAS2 PROTEIN"/>
    <property type="match status" value="1"/>
</dbReference>